<proteinExistence type="predicted"/>
<dbReference type="AlphaFoldDB" id="A0A1X9QD64"/>
<dbReference type="Gene3D" id="1.10.10.60">
    <property type="entry name" value="Homeodomain-like"/>
    <property type="match status" value="1"/>
</dbReference>
<protein>
    <submittedName>
        <fullName evidence="2">CPZ-55 prophage</fullName>
    </submittedName>
</protein>
<dbReference type="InterPro" id="IPR048683">
    <property type="entry name" value="Sf6_terminase"/>
</dbReference>
<evidence type="ECO:0000256" key="1">
    <source>
        <dbReference type="SAM" id="MobiDB-lite"/>
    </source>
</evidence>
<dbReference type="EMBL" id="KY751926">
    <property type="protein sequence ID" value="ARQ20482.1"/>
    <property type="molecule type" value="Genomic_DNA"/>
</dbReference>
<geneLocation type="plasmid" evidence="2">
    <name>pHK02-026</name>
</geneLocation>
<dbReference type="Pfam" id="PF20901">
    <property type="entry name" value="Sf6_terminase"/>
    <property type="match status" value="1"/>
</dbReference>
<dbReference type="SMR" id="A0A1X9QD64"/>
<gene>
    <name evidence="2" type="primary">yffO</name>
</gene>
<dbReference type="RefSeq" id="WP_000398186.1">
    <property type="nucleotide sequence ID" value="NZ_KY751926.1"/>
</dbReference>
<accession>A0A1X9QD64</accession>
<keyword evidence="2" id="KW-0614">Plasmid</keyword>
<reference evidence="2" key="1">
    <citation type="submission" date="2017-03" db="EMBL/GenBank/DDBJ databases">
        <title>Diverse plasmids bearing blaCTX-M-15 in Klebsiella pneumoniae ST11 isolates from several Asian countries.</title>
        <authorList>
            <person name="Kim S.Y."/>
        </authorList>
    </citation>
    <scope>NUCLEOTIDE SEQUENCE</scope>
    <source>
        <strain evidence="2">HK02-026</strain>
        <plasmid evidence="2">pHK02-026</plasmid>
    </source>
</reference>
<name>A0A1X9QD64_KLEPN</name>
<organism evidence="2">
    <name type="scientific">Klebsiella pneumoniae</name>
    <dbReference type="NCBI Taxonomy" id="573"/>
    <lineage>
        <taxon>Bacteria</taxon>
        <taxon>Pseudomonadati</taxon>
        <taxon>Pseudomonadota</taxon>
        <taxon>Gammaproteobacteria</taxon>
        <taxon>Enterobacterales</taxon>
        <taxon>Enterobacteriaceae</taxon>
        <taxon>Klebsiella/Raoultella group</taxon>
        <taxon>Klebsiella</taxon>
        <taxon>Klebsiella pneumoniae complex</taxon>
    </lineage>
</organism>
<feature type="region of interest" description="Disordered" evidence="1">
    <location>
        <begin position="1"/>
        <end position="27"/>
    </location>
</feature>
<sequence>MEGELIENNGLDIYDTSETPKKRGRPAKYNEKIATQIVLLVSEGYSLRKISMMPGMPSHRQMMRWQLEHMDFREGIAWMSWLWCAEAGRRAVEIIDEVDINAEDGPKQLRKAEAKAKALLAAAKLNSLKHSPFGDDKQ</sequence>
<evidence type="ECO:0000313" key="2">
    <source>
        <dbReference type="EMBL" id="ARQ20482.1"/>
    </source>
</evidence>